<name>A0AC34QFU1_9BILA</name>
<evidence type="ECO:0000313" key="2">
    <source>
        <dbReference type="WBParaSite" id="JU765_v2.g15981.t1"/>
    </source>
</evidence>
<accession>A0AC34QFU1</accession>
<sequence length="255" mass="28695">MIADLSSKDGVPWKFSPSRSDVAQEKKELRTTKRSAIFTDIPCKQEFLAVMDYCDTLGYADIVDYQYIFFLLRLSSEIVKINLDDPYDWEPRKIKPPETAATATEPKCDTKEKIAHKEEGKAMTARTSTPVATGKDSIPLTPPRKLSDENKPSKSNKSLKTGKELEKSKKPSKKQKEKVFVDPALKVLKKKLEPSSRELEPSGKEGPRDSMSGMEKDQPSSSAGNEVDTLLKPKEQPLNDLRLGYQQFRKAKLSK</sequence>
<organism evidence="1 2">
    <name type="scientific">Panagrolaimus sp. JU765</name>
    <dbReference type="NCBI Taxonomy" id="591449"/>
    <lineage>
        <taxon>Eukaryota</taxon>
        <taxon>Metazoa</taxon>
        <taxon>Ecdysozoa</taxon>
        <taxon>Nematoda</taxon>
        <taxon>Chromadorea</taxon>
        <taxon>Rhabditida</taxon>
        <taxon>Tylenchina</taxon>
        <taxon>Panagrolaimomorpha</taxon>
        <taxon>Panagrolaimoidea</taxon>
        <taxon>Panagrolaimidae</taxon>
        <taxon>Panagrolaimus</taxon>
    </lineage>
</organism>
<reference evidence="2" key="1">
    <citation type="submission" date="2022-11" db="UniProtKB">
        <authorList>
            <consortium name="WormBaseParasite"/>
        </authorList>
    </citation>
    <scope>IDENTIFICATION</scope>
</reference>
<protein>
    <submittedName>
        <fullName evidence="2">Uncharacterized protein</fullName>
    </submittedName>
</protein>
<proteinExistence type="predicted"/>
<evidence type="ECO:0000313" key="1">
    <source>
        <dbReference type="Proteomes" id="UP000887576"/>
    </source>
</evidence>
<dbReference type="WBParaSite" id="JU765_v2.g15981.t1">
    <property type="protein sequence ID" value="JU765_v2.g15981.t1"/>
    <property type="gene ID" value="JU765_v2.g15981"/>
</dbReference>
<dbReference type="Proteomes" id="UP000887576">
    <property type="component" value="Unplaced"/>
</dbReference>